<evidence type="ECO:0000313" key="1">
    <source>
        <dbReference type="EMBL" id="QCD90919.1"/>
    </source>
</evidence>
<sequence>MQAGEDAGQQRPLCRGYIAKQWRLEKIQHSGLSDRNRVGGMWEQTIAKEDDSSFLVLVWVREIQRRGGSVVSTHMKIVLFLESKDKADDVDWIFYFETDVQ</sequence>
<gene>
    <name evidence="1" type="ORF">DEO72_LG4g1880</name>
</gene>
<name>A0A4D6LPV2_VIGUN</name>
<dbReference type="AlphaFoldDB" id="A0A4D6LPV2"/>
<dbReference type="Proteomes" id="UP000501690">
    <property type="component" value="Linkage Group LG4"/>
</dbReference>
<dbReference type="EMBL" id="CP039348">
    <property type="protein sequence ID" value="QCD90919.1"/>
    <property type="molecule type" value="Genomic_DNA"/>
</dbReference>
<reference evidence="1 2" key="1">
    <citation type="submission" date="2019-04" db="EMBL/GenBank/DDBJ databases">
        <title>An improved genome assembly and genetic linkage map for asparagus bean, Vigna unguiculata ssp. sesquipedialis.</title>
        <authorList>
            <person name="Xia Q."/>
            <person name="Zhang R."/>
            <person name="Dong Y."/>
        </authorList>
    </citation>
    <scope>NUCLEOTIDE SEQUENCE [LARGE SCALE GENOMIC DNA]</scope>
    <source>
        <tissue evidence="1">Leaf</tissue>
    </source>
</reference>
<organism evidence="1 2">
    <name type="scientific">Vigna unguiculata</name>
    <name type="common">Cowpea</name>
    <dbReference type="NCBI Taxonomy" id="3917"/>
    <lineage>
        <taxon>Eukaryota</taxon>
        <taxon>Viridiplantae</taxon>
        <taxon>Streptophyta</taxon>
        <taxon>Embryophyta</taxon>
        <taxon>Tracheophyta</taxon>
        <taxon>Spermatophyta</taxon>
        <taxon>Magnoliopsida</taxon>
        <taxon>eudicotyledons</taxon>
        <taxon>Gunneridae</taxon>
        <taxon>Pentapetalae</taxon>
        <taxon>rosids</taxon>
        <taxon>fabids</taxon>
        <taxon>Fabales</taxon>
        <taxon>Fabaceae</taxon>
        <taxon>Papilionoideae</taxon>
        <taxon>50 kb inversion clade</taxon>
        <taxon>NPAAA clade</taxon>
        <taxon>indigoferoid/millettioid clade</taxon>
        <taxon>Phaseoleae</taxon>
        <taxon>Vigna</taxon>
    </lineage>
</organism>
<accession>A0A4D6LPV2</accession>
<proteinExistence type="predicted"/>
<protein>
    <submittedName>
        <fullName evidence="1">Uncharacterized protein</fullName>
    </submittedName>
</protein>
<keyword evidence="2" id="KW-1185">Reference proteome</keyword>
<evidence type="ECO:0000313" key="2">
    <source>
        <dbReference type="Proteomes" id="UP000501690"/>
    </source>
</evidence>